<dbReference type="PANTHER" id="PTHR13402:SF6">
    <property type="entry name" value="SECRETORY 16, ISOFORM I"/>
    <property type="match status" value="1"/>
</dbReference>
<evidence type="ECO:0000256" key="3">
    <source>
        <dbReference type="ARBA" id="ARBA00022448"/>
    </source>
</evidence>
<feature type="domain" description="Sec16 Sec23-binding" evidence="8">
    <location>
        <begin position="988"/>
        <end position="1259"/>
    </location>
</feature>
<dbReference type="GO" id="GO:0070971">
    <property type="term" value="C:endoplasmic reticulum exit site"/>
    <property type="evidence" value="ECO:0007669"/>
    <property type="project" value="TreeGrafter"/>
</dbReference>
<dbReference type="STRING" id="1147741.A0A158Q8N8"/>
<evidence type="ECO:0000313" key="11">
    <source>
        <dbReference type="WBParaSite" id="EEL_0000823801-mRNA-1"/>
    </source>
</evidence>
<comment type="similarity">
    <text evidence="2 6">Belongs to the SEC16 family.</text>
</comment>
<feature type="region of interest" description="Disordered" evidence="7">
    <location>
        <begin position="527"/>
        <end position="546"/>
    </location>
</feature>
<keyword evidence="4 6" id="KW-0256">Endoplasmic reticulum</keyword>
<feature type="region of interest" description="Disordered" evidence="7">
    <location>
        <begin position="1741"/>
        <end position="1770"/>
    </location>
</feature>
<evidence type="ECO:0000256" key="2">
    <source>
        <dbReference type="ARBA" id="ARBA00005927"/>
    </source>
</evidence>
<feature type="region of interest" description="Disordered" evidence="7">
    <location>
        <begin position="790"/>
        <end position="814"/>
    </location>
</feature>
<evidence type="ECO:0000259" key="9">
    <source>
        <dbReference type="Pfam" id="PF12932"/>
    </source>
</evidence>
<evidence type="ECO:0000256" key="1">
    <source>
        <dbReference type="ARBA" id="ARBA00004240"/>
    </source>
</evidence>
<feature type="compositionally biased region" description="Basic and acidic residues" evidence="7">
    <location>
        <begin position="391"/>
        <end position="403"/>
    </location>
</feature>
<reference evidence="11" key="1">
    <citation type="submission" date="2016-04" db="UniProtKB">
        <authorList>
            <consortium name="WormBaseParasite"/>
        </authorList>
    </citation>
    <scope>IDENTIFICATION</scope>
</reference>
<keyword evidence="3 6" id="KW-0813">Transport</keyword>
<evidence type="ECO:0000313" key="10">
    <source>
        <dbReference type="Proteomes" id="UP000050640"/>
    </source>
</evidence>
<feature type="compositionally biased region" description="Basic and acidic residues" evidence="7">
    <location>
        <begin position="790"/>
        <end position="808"/>
    </location>
</feature>
<dbReference type="Pfam" id="PF12932">
    <property type="entry name" value="Sec16"/>
    <property type="match status" value="1"/>
</dbReference>
<keyword evidence="6" id="KW-0472">Membrane</keyword>
<keyword evidence="6" id="KW-0333">Golgi apparatus</keyword>
<dbReference type="Proteomes" id="UP000050640">
    <property type="component" value="Unplaced"/>
</dbReference>
<feature type="region of interest" description="Disordered" evidence="7">
    <location>
        <begin position="12"/>
        <end position="31"/>
    </location>
</feature>
<dbReference type="InterPro" id="IPR024340">
    <property type="entry name" value="Sec16_CCD"/>
</dbReference>
<dbReference type="Pfam" id="PF12931">
    <property type="entry name" value="TPR_Sec16"/>
    <property type="match status" value="1"/>
</dbReference>
<keyword evidence="10" id="KW-1185">Reference proteome</keyword>
<evidence type="ECO:0000256" key="7">
    <source>
        <dbReference type="SAM" id="MobiDB-lite"/>
    </source>
</evidence>
<evidence type="ECO:0000256" key="5">
    <source>
        <dbReference type="ARBA" id="ARBA00022892"/>
    </source>
</evidence>
<feature type="compositionally biased region" description="Low complexity" evidence="7">
    <location>
        <begin position="83"/>
        <end position="93"/>
    </location>
</feature>
<feature type="compositionally biased region" description="Basic and acidic residues" evidence="7">
    <location>
        <begin position="360"/>
        <end position="371"/>
    </location>
</feature>
<feature type="region of interest" description="Disordered" evidence="7">
    <location>
        <begin position="466"/>
        <end position="513"/>
    </location>
</feature>
<feature type="compositionally biased region" description="Basic and acidic residues" evidence="7">
    <location>
        <begin position="529"/>
        <end position="543"/>
    </location>
</feature>
<evidence type="ECO:0000256" key="4">
    <source>
        <dbReference type="ARBA" id="ARBA00022824"/>
    </source>
</evidence>
<feature type="domain" description="Sec16 central conserved" evidence="9">
    <location>
        <begin position="834"/>
        <end position="937"/>
    </location>
</feature>
<proteinExistence type="inferred from homology"/>
<name>A0A158Q8N8_9BILA</name>
<dbReference type="GO" id="GO:0015031">
    <property type="term" value="P:protein transport"/>
    <property type="evidence" value="ECO:0007669"/>
    <property type="project" value="UniProtKB-KW"/>
</dbReference>
<dbReference type="CDD" id="cd09233">
    <property type="entry name" value="ACE1-Sec16-like"/>
    <property type="match status" value="1"/>
</dbReference>
<accession>A0A158Q8N8</accession>
<dbReference type="Gene3D" id="1.25.40.1030">
    <property type="match status" value="1"/>
</dbReference>
<dbReference type="GO" id="GO:0012507">
    <property type="term" value="C:ER to Golgi transport vesicle membrane"/>
    <property type="evidence" value="ECO:0007669"/>
    <property type="project" value="TreeGrafter"/>
</dbReference>
<keyword evidence="6" id="KW-0653">Protein transport</keyword>
<dbReference type="GO" id="GO:0070973">
    <property type="term" value="P:protein localization to endoplasmic reticulum exit site"/>
    <property type="evidence" value="ECO:0007669"/>
    <property type="project" value="TreeGrafter"/>
</dbReference>
<dbReference type="GO" id="GO:0000139">
    <property type="term" value="C:Golgi membrane"/>
    <property type="evidence" value="ECO:0007669"/>
    <property type="project" value="UniProtKB-SubCell"/>
</dbReference>
<dbReference type="GO" id="GO:0016192">
    <property type="term" value="P:vesicle-mediated transport"/>
    <property type="evidence" value="ECO:0007669"/>
    <property type="project" value="UniProtKB-KW"/>
</dbReference>
<comment type="subcellular location">
    <subcellularLocation>
        <location evidence="1">Endoplasmic reticulum</location>
    </subcellularLocation>
    <subcellularLocation>
        <location evidence="6">Golgi apparatus membrane</location>
    </subcellularLocation>
</comment>
<protein>
    <recommendedName>
        <fullName evidence="6">Protein transport protein sec16</fullName>
    </recommendedName>
</protein>
<feature type="region of interest" description="Disordered" evidence="7">
    <location>
        <begin position="631"/>
        <end position="657"/>
    </location>
</feature>
<dbReference type="WBParaSite" id="EEL_0000823801-mRNA-1">
    <property type="protein sequence ID" value="EEL_0000823801-mRNA-1"/>
    <property type="gene ID" value="EEL_0000823801"/>
</dbReference>
<evidence type="ECO:0000256" key="6">
    <source>
        <dbReference type="RuleBase" id="RU364101"/>
    </source>
</evidence>
<organism evidence="10 11">
    <name type="scientific">Elaeophora elaphi</name>
    <dbReference type="NCBI Taxonomy" id="1147741"/>
    <lineage>
        <taxon>Eukaryota</taxon>
        <taxon>Metazoa</taxon>
        <taxon>Ecdysozoa</taxon>
        <taxon>Nematoda</taxon>
        <taxon>Chromadorea</taxon>
        <taxon>Rhabditida</taxon>
        <taxon>Spirurina</taxon>
        <taxon>Spiruromorpha</taxon>
        <taxon>Filarioidea</taxon>
        <taxon>Onchocercidae</taxon>
        <taxon>Elaeophora</taxon>
    </lineage>
</organism>
<keyword evidence="5 6" id="KW-0931">ER-Golgi transport</keyword>
<feature type="region of interest" description="Disordered" evidence="7">
    <location>
        <begin position="71"/>
        <end position="93"/>
    </location>
</feature>
<sequence length="1770" mass="198644">MSQFYWQLQANTQQQGKNGANDGDEWSCVGLSNDNTKEQLRQQQQPCWWHQENQTGIDPYSAAAFEGFRASSGDSDRMKSWQTSTTPNNSSTFFTQQQSERISAEKTASLEILDRQNEQLRCSFDIHHPVLDSEQSISSHNAEDEINDGKYNSQHVKMELVSGDDVEGDVARDTLLSEKKEQVVSETESGVPVVAVAQVIPMIATSTATTTETALSANILSNSQTFSTPVSSTANIARVGPISNHDSFGFSVNRVVPTLQPVIPNPSSLAGVTSSARSTPLLLAEETGEPQNIDVVEETQAASNIISVTNSPQPDTAMISVRGQQSIINKASSQLNKVVEKAVNSLPNDDLQAIQERSEFRQTSTKDDKQHSNAISASAEQSTDSAAPEDSLSRPIEKQRDSKNVRDRYRIIRQQYPEVIKRLDRLRMETHSLDWRVMQKTSVDIDESSHKSMLNKKHRDSAAIGLDSNVTTNPKTIEPISDSRPPSKMNHSYTFPERMSSEESSTKNDASYGEDFVNSLRRNRHIRTREHDYLPSRGTKSEMGEIGPYRGPALAKHRHIMQNMYDYHSSTGYQPYENYPSGRQSLGPHIGRRVAHELVMMYGDDDGTIRRPQSSFDVPYSKYQQLNEFAQNSHQDDGEHSFGSGEESSESDSEMARIQQEMARRAVAVRNNAMPFTAPNEFYYFGVIQLSQERVEYIMRRLPPPPEYFQLPAIEKAAYLFYCVLYRHHYLPVDLFHKKFNREYFSYMCEGDSAEVALWKICKHTQEEYIAKRSANQLKAYEMSQKQLFSDDHETLDSRQSDRGSRCDAEDDSDQLSIDSAAKEPMKFRVPHSFLRFGVGGKAIILSVQNSENVLEIRDLKSLFSNHKLLRISNAIESFRGPLIVGSTPTHSVHLYVQRQIELILKSEAYLSNPSNSLESDCLLIWQLLEMLVQQQGRVTGPDLSRLLMATCDISEQRRYGHEKSGLQTPTNFSERSADFKAYGRFTQLLLGGHIKEALESAVKDGLYSDAMILARRMCVNEPQELEKIETAFLSHRSELNPVMTLLSVANGQPAPVLTSPPMDEANSWRSHAAIVLANLNTSIALGTVYQLGCILARRGLHAAADFCFLAVSLLVPSYNPFEPVPRSENMNADVRRHITLIHATLPGEEMNSGFSKGFSIIDLHATEIFQYSIKLANNGISVNFKSSIAHQLHRLDYAEMVLEYGNSAGDAFRYCVEIAKEIWDRHHEIDIEQLERLYELAERLKFVASADANSTAWLPVLRFFIDKQQEVIKESTVVQDDAAALIDHNTDDVGLIIPKLSPQIETTGDFIENIISQENDFANTRALRSEMTEKHIGQESVTITESVKQNEAENRKHENSGCLQIFVIVHSLLDLQTMYATYIPEYHMQPEQLRERVRTSSNTDATYATLHPVLPSSTNDSVEKSIATHTVAVLPSLSQTEDQFSHKRMQNYCDDGSYEWKVLKMEQQTDSKVADSKEAVEYITDGNSTSTNSYENTPHRNIDHLEGKIPNGMASVVATENQFQGTLQSSDVQPSVLNLGRNQDPNFMTERSFSSQQQSNIVKKDEKTHNEEKIVNSHRQNTGLFSKLKAKIAKAIPSSNEMILPDDKHPSIVWDPKLNRYVGEGVEEESVPEPPPSVVPNSEKVNGSMHGNIGGLTAARLSGGKFFLFRNSTEFYLSMLILFFRRTQKQPVLFAYNCSCEFLGSRYSNPLIETSSSKPAAHATPLLPPVPPTASFGFIPSMPDDNEAAAESPFSVHTAPLPKKTEIDE</sequence>
<feature type="compositionally biased region" description="Polar residues" evidence="7">
    <location>
        <begin position="372"/>
        <end position="385"/>
    </location>
</feature>
<dbReference type="PANTHER" id="PTHR13402">
    <property type="entry name" value="RGPR-RELATED"/>
    <property type="match status" value="1"/>
</dbReference>
<evidence type="ECO:0000259" key="8">
    <source>
        <dbReference type="Pfam" id="PF12931"/>
    </source>
</evidence>
<feature type="region of interest" description="Disordered" evidence="7">
    <location>
        <begin position="360"/>
        <end position="403"/>
    </location>
</feature>
<dbReference type="InterPro" id="IPR024298">
    <property type="entry name" value="Sec16_Sec23-bd"/>
</dbReference>
<dbReference type="GO" id="GO:0007030">
    <property type="term" value="P:Golgi organization"/>
    <property type="evidence" value="ECO:0007669"/>
    <property type="project" value="TreeGrafter"/>
</dbReference>